<feature type="domain" description="HTH araC/xylS-type" evidence="4">
    <location>
        <begin position="206"/>
        <end position="304"/>
    </location>
</feature>
<keyword evidence="3" id="KW-0804">Transcription</keyword>
<protein>
    <submittedName>
        <fullName evidence="5">Helix-turn-helix transcriptional regulator</fullName>
    </submittedName>
</protein>
<name>A0ABX1GCC7_9GAMM</name>
<evidence type="ECO:0000313" key="5">
    <source>
        <dbReference type="EMBL" id="NKI16253.1"/>
    </source>
</evidence>
<organism evidence="5 6">
    <name type="scientific">Spongiibacter thalassae</name>
    <dbReference type="NCBI Taxonomy" id="2721624"/>
    <lineage>
        <taxon>Bacteria</taxon>
        <taxon>Pseudomonadati</taxon>
        <taxon>Pseudomonadota</taxon>
        <taxon>Gammaproteobacteria</taxon>
        <taxon>Cellvibrionales</taxon>
        <taxon>Spongiibacteraceae</taxon>
        <taxon>Spongiibacter</taxon>
    </lineage>
</organism>
<dbReference type="PROSITE" id="PS01124">
    <property type="entry name" value="HTH_ARAC_FAMILY_2"/>
    <property type="match status" value="1"/>
</dbReference>
<accession>A0ABX1GCC7</accession>
<comment type="caution">
    <text evidence="5">The sequence shown here is derived from an EMBL/GenBank/DDBJ whole genome shotgun (WGS) entry which is preliminary data.</text>
</comment>
<dbReference type="SMART" id="SM00342">
    <property type="entry name" value="HTH_ARAC"/>
    <property type="match status" value="1"/>
</dbReference>
<dbReference type="PANTHER" id="PTHR47894">
    <property type="entry name" value="HTH-TYPE TRANSCRIPTIONAL REGULATOR GADX"/>
    <property type="match status" value="1"/>
</dbReference>
<evidence type="ECO:0000256" key="3">
    <source>
        <dbReference type="ARBA" id="ARBA00023163"/>
    </source>
</evidence>
<evidence type="ECO:0000259" key="4">
    <source>
        <dbReference type="PROSITE" id="PS01124"/>
    </source>
</evidence>
<keyword evidence="2" id="KW-0238">DNA-binding</keyword>
<gene>
    <name evidence="5" type="ORF">HCU74_02355</name>
</gene>
<dbReference type="EMBL" id="JAAWWK010000001">
    <property type="protein sequence ID" value="NKI16253.1"/>
    <property type="molecule type" value="Genomic_DNA"/>
</dbReference>
<dbReference type="PANTHER" id="PTHR47894:SF4">
    <property type="entry name" value="HTH-TYPE TRANSCRIPTIONAL REGULATOR GADX"/>
    <property type="match status" value="1"/>
</dbReference>
<reference evidence="5 6" key="1">
    <citation type="submission" date="2020-04" db="EMBL/GenBank/DDBJ databases">
        <authorList>
            <person name="Yoon J."/>
        </authorList>
    </citation>
    <scope>NUCLEOTIDE SEQUENCE [LARGE SCALE GENOMIC DNA]</scope>
    <source>
        <strain evidence="5 6">KMU-166</strain>
    </source>
</reference>
<evidence type="ECO:0000256" key="2">
    <source>
        <dbReference type="ARBA" id="ARBA00023125"/>
    </source>
</evidence>
<evidence type="ECO:0000313" key="6">
    <source>
        <dbReference type="Proteomes" id="UP000765845"/>
    </source>
</evidence>
<dbReference type="RefSeq" id="WP_168448781.1">
    <property type="nucleotide sequence ID" value="NZ_JAAWWK010000001.1"/>
</dbReference>
<keyword evidence="6" id="KW-1185">Reference proteome</keyword>
<dbReference type="Proteomes" id="UP000765845">
    <property type="component" value="Unassembled WGS sequence"/>
</dbReference>
<dbReference type="InterPro" id="IPR018060">
    <property type="entry name" value="HTH_AraC"/>
</dbReference>
<keyword evidence="1" id="KW-0805">Transcription regulation</keyword>
<dbReference type="InterPro" id="IPR009057">
    <property type="entry name" value="Homeodomain-like_sf"/>
</dbReference>
<evidence type="ECO:0000256" key="1">
    <source>
        <dbReference type="ARBA" id="ARBA00023015"/>
    </source>
</evidence>
<sequence>MEVELGWNPSDHLTDSGRFPLRFFEFLLEAASVLLQDEKASVKSGMYVGENDIGFADYLLKSAPGSTKAISAIVECSPVLLDFGALGVELSKKSTTLLWELPPKTNVSLKFIEFHLSVLCKILDAVLLEDCFCKVGLRSGIPVDNIKSVLGVDVVNTKSNCLSYIEIDSAYFDECKFKPEEFVHDAMLQRLRREMAIMRRDSRFASTVYEQINVELINGNCNVEKVAECLSVSSRTLQRRLSECGTSFSEILDDVRRNLAGELIVDARKSYMEMTLILGFSNKSSFHKAFNRWFNVAPGVYRECLVNN</sequence>
<proteinExistence type="predicted"/>
<dbReference type="Pfam" id="PF12833">
    <property type="entry name" value="HTH_18"/>
    <property type="match status" value="1"/>
</dbReference>
<dbReference type="Gene3D" id="1.10.10.60">
    <property type="entry name" value="Homeodomain-like"/>
    <property type="match status" value="1"/>
</dbReference>
<dbReference type="SUPFAM" id="SSF46689">
    <property type="entry name" value="Homeodomain-like"/>
    <property type="match status" value="1"/>
</dbReference>